<reference evidence="3 4" key="1">
    <citation type="submission" date="2020-04" db="EMBL/GenBank/DDBJ databases">
        <title>Massilia sp. RP-1-19 isolated from soil.</title>
        <authorList>
            <person name="Dahal R.H."/>
        </authorList>
    </citation>
    <scope>NUCLEOTIDE SEQUENCE [LARGE SCALE GENOMIC DNA]</scope>
    <source>
        <strain evidence="3 4">RP-1-19</strain>
    </source>
</reference>
<keyword evidence="1" id="KW-1133">Transmembrane helix</keyword>
<sequence>MEILSNLGLGLETAFTLTNLMYCLIGVFVGTAVGVLPGLGPIATIAMLLPATFGLPPISALIMLSGIYYGAQYGGSTTAILVNLPGESSSVVTAIDGYQMARNGNAGKALATAALASFFAGTVATILLALFAPPLADLALKFGPAEYFSLMVLGLVASVVLASGSLLHAIGMVILGLLLGLVGTDVNSGAQRYTFDMPQLADGINFVIVAMGMFGIGEIIRNLEHDETRNLVMKKVSGLMLNKEDFKRIIGPVLRGTGLGSALGILPGGGAMLASFAAYSLEKKVSKNSKQFGKGAIEGVAAPEAANNAGAQTSFIPMLTLGIPSNPVMALMIGAMIIQGIQPGPAVMTEQPALFWGLIVSMWFGNLFLVVLNLPMIGLWVKMIMVPYHRLYPAILMFCAIGVFSLNNAEFDVGLMALFGLFGYICAKLDAEPAPMLLGFIIGPMMEEYLRRALLLSHSDPMVFVQRPISAVMLGLAVAAMAVVLLPSLRKKREEAFHEE</sequence>
<dbReference type="RefSeq" id="WP_169463796.1">
    <property type="nucleotide sequence ID" value="NZ_JABBGG010000001.1"/>
</dbReference>
<evidence type="ECO:0000259" key="2">
    <source>
        <dbReference type="Pfam" id="PF01970"/>
    </source>
</evidence>
<organism evidence="3 4">
    <name type="scientific">Massilia polaris</name>
    <dbReference type="NCBI Taxonomy" id="2728846"/>
    <lineage>
        <taxon>Bacteria</taxon>
        <taxon>Pseudomonadati</taxon>
        <taxon>Pseudomonadota</taxon>
        <taxon>Betaproteobacteria</taxon>
        <taxon>Burkholderiales</taxon>
        <taxon>Oxalobacteraceae</taxon>
        <taxon>Telluria group</taxon>
        <taxon>Massilia</taxon>
    </lineage>
</organism>
<protein>
    <submittedName>
        <fullName evidence="3">Tripartite tricarboxylate transporter permease</fullName>
    </submittedName>
</protein>
<comment type="caution">
    <text evidence="3">The sequence shown here is derived from an EMBL/GenBank/DDBJ whole genome shotgun (WGS) entry which is preliminary data.</text>
</comment>
<feature type="transmembrane region" description="Helical" evidence="1">
    <location>
        <begin position="109"/>
        <end position="132"/>
    </location>
</feature>
<feature type="transmembrane region" description="Helical" evidence="1">
    <location>
        <begin position="391"/>
        <end position="409"/>
    </location>
</feature>
<feature type="transmembrane region" description="Helical" evidence="1">
    <location>
        <begin position="353"/>
        <end position="379"/>
    </location>
</feature>
<accession>A0A848HFZ6</accession>
<dbReference type="PANTHER" id="PTHR35342:SF5">
    <property type="entry name" value="TRICARBOXYLIC TRANSPORT PROTEIN"/>
    <property type="match status" value="1"/>
</dbReference>
<dbReference type="InterPro" id="IPR002823">
    <property type="entry name" value="DUF112_TM"/>
</dbReference>
<keyword evidence="1" id="KW-0472">Membrane</keyword>
<feature type="transmembrane region" description="Helical" evidence="1">
    <location>
        <begin position="20"/>
        <end position="39"/>
    </location>
</feature>
<feature type="transmembrane region" description="Helical" evidence="1">
    <location>
        <begin position="203"/>
        <end position="223"/>
    </location>
</feature>
<keyword evidence="1" id="KW-0812">Transmembrane</keyword>
<dbReference type="PANTHER" id="PTHR35342">
    <property type="entry name" value="TRICARBOXYLIC TRANSPORT PROTEIN"/>
    <property type="match status" value="1"/>
</dbReference>
<dbReference type="AlphaFoldDB" id="A0A848HFZ6"/>
<dbReference type="EMBL" id="JABBGG010000001">
    <property type="protein sequence ID" value="NML60134.1"/>
    <property type="molecule type" value="Genomic_DNA"/>
</dbReference>
<proteinExistence type="predicted"/>
<dbReference type="Pfam" id="PF01970">
    <property type="entry name" value="TctA"/>
    <property type="match status" value="1"/>
</dbReference>
<gene>
    <name evidence="3" type="ORF">HHL21_03345</name>
</gene>
<feature type="transmembrane region" description="Helical" evidence="1">
    <location>
        <begin position="45"/>
        <end position="69"/>
    </location>
</feature>
<feature type="transmembrane region" description="Helical" evidence="1">
    <location>
        <begin position="469"/>
        <end position="489"/>
    </location>
</feature>
<evidence type="ECO:0000256" key="1">
    <source>
        <dbReference type="SAM" id="Phobius"/>
    </source>
</evidence>
<feature type="transmembrane region" description="Helical" evidence="1">
    <location>
        <begin position="152"/>
        <end position="182"/>
    </location>
</feature>
<name>A0A848HFZ6_9BURK</name>
<keyword evidence="4" id="KW-1185">Reference proteome</keyword>
<feature type="domain" description="DUF112" evidence="2">
    <location>
        <begin position="20"/>
        <end position="438"/>
    </location>
</feature>
<dbReference type="Proteomes" id="UP000583752">
    <property type="component" value="Unassembled WGS sequence"/>
</dbReference>
<evidence type="ECO:0000313" key="3">
    <source>
        <dbReference type="EMBL" id="NML60134.1"/>
    </source>
</evidence>
<feature type="transmembrane region" description="Helical" evidence="1">
    <location>
        <begin position="321"/>
        <end position="341"/>
    </location>
</feature>
<feature type="transmembrane region" description="Helical" evidence="1">
    <location>
        <begin position="262"/>
        <end position="281"/>
    </location>
</feature>
<evidence type="ECO:0000313" key="4">
    <source>
        <dbReference type="Proteomes" id="UP000583752"/>
    </source>
</evidence>